<sequence>MGFWRQHLQSSTGLSNRSTGVGALQPIPQQQLTLPLIPSRLCFSFVDRPTYCAGSNSLGHGGVAFRYFRPLLFHFTFASFNGGTCLVSTSEKFSFDGL</sequence>
<dbReference type="EMBL" id="OZ034815">
    <property type="protein sequence ID" value="CAL1372771.1"/>
    <property type="molecule type" value="Genomic_DNA"/>
</dbReference>
<evidence type="ECO:0000313" key="1">
    <source>
        <dbReference type="EMBL" id="CAL1372771.1"/>
    </source>
</evidence>
<proteinExistence type="predicted"/>
<reference evidence="1 2" key="1">
    <citation type="submission" date="2024-04" db="EMBL/GenBank/DDBJ databases">
        <authorList>
            <person name="Fracassetti M."/>
        </authorList>
    </citation>
    <scope>NUCLEOTIDE SEQUENCE [LARGE SCALE GENOMIC DNA]</scope>
</reference>
<dbReference type="AlphaFoldDB" id="A0AAV2DFX8"/>
<organism evidence="1 2">
    <name type="scientific">Linum trigynum</name>
    <dbReference type="NCBI Taxonomy" id="586398"/>
    <lineage>
        <taxon>Eukaryota</taxon>
        <taxon>Viridiplantae</taxon>
        <taxon>Streptophyta</taxon>
        <taxon>Embryophyta</taxon>
        <taxon>Tracheophyta</taxon>
        <taxon>Spermatophyta</taxon>
        <taxon>Magnoliopsida</taxon>
        <taxon>eudicotyledons</taxon>
        <taxon>Gunneridae</taxon>
        <taxon>Pentapetalae</taxon>
        <taxon>rosids</taxon>
        <taxon>fabids</taxon>
        <taxon>Malpighiales</taxon>
        <taxon>Linaceae</taxon>
        <taxon>Linum</taxon>
    </lineage>
</organism>
<accession>A0AAV2DFX8</accession>
<protein>
    <submittedName>
        <fullName evidence="1">Uncharacterized protein</fullName>
    </submittedName>
</protein>
<name>A0AAV2DFX8_9ROSI</name>
<dbReference type="Proteomes" id="UP001497516">
    <property type="component" value="Chromosome 2"/>
</dbReference>
<keyword evidence="2" id="KW-1185">Reference proteome</keyword>
<gene>
    <name evidence="1" type="ORF">LTRI10_LOCUS14747</name>
</gene>
<evidence type="ECO:0000313" key="2">
    <source>
        <dbReference type="Proteomes" id="UP001497516"/>
    </source>
</evidence>